<gene>
    <name evidence="2" type="ORF">ACFSKK_01895</name>
</gene>
<dbReference type="EMBL" id="JBHUIK010000001">
    <property type="protein sequence ID" value="MFD2212458.1"/>
    <property type="molecule type" value="Genomic_DNA"/>
</dbReference>
<comment type="caution">
    <text evidence="2">The sequence shown here is derived from an EMBL/GenBank/DDBJ whole genome shotgun (WGS) entry which is preliminary data.</text>
</comment>
<organism evidence="2 3">
    <name type="scientific">Metabacillus endolithicus</name>
    <dbReference type="NCBI Taxonomy" id="1535204"/>
    <lineage>
        <taxon>Bacteria</taxon>
        <taxon>Bacillati</taxon>
        <taxon>Bacillota</taxon>
        <taxon>Bacilli</taxon>
        <taxon>Bacillales</taxon>
        <taxon>Bacillaceae</taxon>
        <taxon>Metabacillus</taxon>
    </lineage>
</organism>
<sequence>MSRNEIPKELQKRLEEFHVKVPDIPLKKSKVDRIANWIYAPAKSPIDLLNIKGNSITRLVLYPFILLLVVFITPIFFI</sequence>
<evidence type="ECO:0000313" key="3">
    <source>
        <dbReference type="Proteomes" id="UP001597318"/>
    </source>
</evidence>
<keyword evidence="1" id="KW-0812">Transmembrane</keyword>
<dbReference type="Proteomes" id="UP001597318">
    <property type="component" value="Unassembled WGS sequence"/>
</dbReference>
<accession>A0ABW5BQP7</accession>
<evidence type="ECO:0000256" key="1">
    <source>
        <dbReference type="SAM" id="Phobius"/>
    </source>
</evidence>
<name>A0ABW5BQP7_9BACI</name>
<proteinExistence type="predicted"/>
<keyword evidence="1" id="KW-1133">Transmembrane helix</keyword>
<keyword evidence="1" id="KW-0472">Membrane</keyword>
<protein>
    <submittedName>
        <fullName evidence="2">Uncharacterized protein</fullName>
    </submittedName>
</protein>
<evidence type="ECO:0000313" key="2">
    <source>
        <dbReference type="EMBL" id="MFD2212458.1"/>
    </source>
</evidence>
<keyword evidence="3" id="KW-1185">Reference proteome</keyword>
<feature type="transmembrane region" description="Helical" evidence="1">
    <location>
        <begin position="59"/>
        <end position="77"/>
    </location>
</feature>
<reference evidence="3" key="1">
    <citation type="journal article" date="2019" name="Int. J. Syst. Evol. Microbiol.">
        <title>The Global Catalogue of Microorganisms (GCM) 10K type strain sequencing project: providing services to taxonomists for standard genome sequencing and annotation.</title>
        <authorList>
            <consortium name="The Broad Institute Genomics Platform"/>
            <consortium name="The Broad Institute Genome Sequencing Center for Infectious Disease"/>
            <person name="Wu L."/>
            <person name="Ma J."/>
        </authorList>
    </citation>
    <scope>NUCLEOTIDE SEQUENCE [LARGE SCALE GENOMIC DNA]</scope>
    <source>
        <strain evidence="3">CGMCC 1.15474</strain>
    </source>
</reference>
<dbReference type="RefSeq" id="WP_379049755.1">
    <property type="nucleotide sequence ID" value="NZ_JBHUIK010000001.1"/>
</dbReference>